<keyword evidence="3 7" id="KW-0963">Cytoplasm</keyword>
<keyword evidence="7 8" id="KW-0573">Peptidoglycan synthesis</keyword>
<keyword evidence="7 8" id="KW-0132">Cell division</keyword>
<evidence type="ECO:0000256" key="4">
    <source>
        <dbReference type="ARBA" id="ARBA00022598"/>
    </source>
</evidence>
<dbReference type="InterPro" id="IPR004101">
    <property type="entry name" value="Mur_ligase_C"/>
</dbReference>
<dbReference type="GO" id="GO:0005737">
    <property type="term" value="C:cytoplasm"/>
    <property type="evidence" value="ECO:0007669"/>
    <property type="project" value="UniProtKB-SubCell"/>
</dbReference>
<comment type="subcellular location">
    <subcellularLocation>
        <location evidence="1 7 8">Cytoplasm</location>
    </subcellularLocation>
</comment>
<keyword evidence="12" id="KW-1185">Reference proteome</keyword>
<evidence type="ECO:0000313" key="11">
    <source>
        <dbReference type="EMBL" id="MBI8989290.1"/>
    </source>
</evidence>
<dbReference type="HAMAP" id="MF_00639">
    <property type="entry name" value="MurD"/>
    <property type="match status" value="1"/>
</dbReference>
<evidence type="ECO:0000256" key="1">
    <source>
        <dbReference type="ARBA" id="ARBA00004496"/>
    </source>
</evidence>
<dbReference type="InterPro" id="IPR036565">
    <property type="entry name" value="Mur-like_cat_sf"/>
</dbReference>
<comment type="catalytic activity">
    <reaction evidence="7 8">
        <text>UDP-N-acetyl-alpha-D-muramoyl-L-alanine + D-glutamate + ATP = UDP-N-acetyl-alpha-D-muramoyl-L-alanyl-D-glutamate + ADP + phosphate + H(+)</text>
        <dbReference type="Rhea" id="RHEA:16429"/>
        <dbReference type="ChEBI" id="CHEBI:15378"/>
        <dbReference type="ChEBI" id="CHEBI:29986"/>
        <dbReference type="ChEBI" id="CHEBI:30616"/>
        <dbReference type="ChEBI" id="CHEBI:43474"/>
        <dbReference type="ChEBI" id="CHEBI:83898"/>
        <dbReference type="ChEBI" id="CHEBI:83900"/>
        <dbReference type="ChEBI" id="CHEBI:456216"/>
        <dbReference type="EC" id="6.3.2.9"/>
    </reaction>
</comment>
<dbReference type="SUPFAM" id="SSF53623">
    <property type="entry name" value="MurD-like peptide ligases, catalytic domain"/>
    <property type="match status" value="1"/>
</dbReference>
<evidence type="ECO:0000256" key="7">
    <source>
        <dbReference type="HAMAP-Rule" id="MF_00639"/>
    </source>
</evidence>
<evidence type="ECO:0000256" key="3">
    <source>
        <dbReference type="ARBA" id="ARBA00022490"/>
    </source>
</evidence>
<evidence type="ECO:0000259" key="10">
    <source>
        <dbReference type="Pfam" id="PF08245"/>
    </source>
</evidence>
<comment type="function">
    <text evidence="7 8">Cell wall formation. Catalyzes the addition of glutamate to the nucleotide precursor UDP-N-acetylmuramoyl-L-alanine (UMA).</text>
</comment>
<dbReference type="GO" id="GO:0071555">
    <property type="term" value="P:cell wall organization"/>
    <property type="evidence" value="ECO:0007669"/>
    <property type="project" value="UniProtKB-KW"/>
</dbReference>
<dbReference type="NCBIfam" id="TIGR01087">
    <property type="entry name" value="murD"/>
    <property type="match status" value="1"/>
</dbReference>
<dbReference type="GO" id="GO:0009252">
    <property type="term" value="P:peptidoglycan biosynthetic process"/>
    <property type="evidence" value="ECO:0007669"/>
    <property type="project" value="UniProtKB-UniRule"/>
</dbReference>
<dbReference type="SUPFAM" id="SSF51984">
    <property type="entry name" value="MurCD N-terminal domain"/>
    <property type="match status" value="1"/>
</dbReference>
<proteinExistence type="inferred from homology"/>
<keyword evidence="4 7" id="KW-0436">Ligase</keyword>
<evidence type="ECO:0000256" key="6">
    <source>
        <dbReference type="ARBA" id="ARBA00022840"/>
    </source>
</evidence>
<dbReference type="GO" id="GO:0051301">
    <property type="term" value="P:cell division"/>
    <property type="evidence" value="ECO:0007669"/>
    <property type="project" value="UniProtKB-KW"/>
</dbReference>
<dbReference type="GO" id="GO:0008764">
    <property type="term" value="F:UDP-N-acetylmuramoylalanine-D-glutamate ligase activity"/>
    <property type="evidence" value="ECO:0007669"/>
    <property type="project" value="UniProtKB-UniRule"/>
</dbReference>
<comment type="pathway">
    <text evidence="2 7 8">Cell wall biogenesis; peptidoglycan biosynthesis.</text>
</comment>
<dbReference type="InterPro" id="IPR036615">
    <property type="entry name" value="Mur_ligase_C_dom_sf"/>
</dbReference>
<evidence type="ECO:0000259" key="9">
    <source>
        <dbReference type="Pfam" id="PF02875"/>
    </source>
</evidence>
<comment type="caution">
    <text evidence="11">The sequence shown here is derived from an EMBL/GenBank/DDBJ whole genome shotgun (WGS) entry which is preliminary data.</text>
</comment>
<dbReference type="GO" id="GO:0005524">
    <property type="term" value="F:ATP binding"/>
    <property type="evidence" value="ECO:0007669"/>
    <property type="project" value="UniProtKB-UniRule"/>
</dbReference>
<evidence type="ECO:0000313" key="12">
    <source>
        <dbReference type="Proteomes" id="UP000645966"/>
    </source>
</evidence>
<dbReference type="PROSITE" id="PS51257">
    <property type="entry name" value="PROKAR_LIPOPROTEIN"/>
    <property type="match status" value="1"/>
</dbReference>
<reference evidence="11" key="1">
    <citation type="submission" date="2020-12" db="EMBL/GenBank/DDBJ databases">
        <title>Genome public.</title>
        <authorList>
            <person name="Sun Q."/>
        </authorList>
    </citation>
    <scope>NUCLEOTIDE SEQUENCE</scope>
    <source>
        <strain evidence="11">CCM 8863</strain>
    </source>
</reference>
<sequence>MIRLDGPILVTGAGVSGAGCARMLCDLGARVTVADDNETARLRVAEATGCDTCDVATALARIADYRMVVTSPGWRPDTPILRRAADTGTEVIGDVELAWRLDRAGYFGDPRTWLVITGTNGKTTTTAMCAAMMSQGPDTAAAVGNIGVAVGDALTAEPRIDVLVAELSSFQLHWAPTLTPDAGALLNLADDHIDWHGSFDGYADAKLRALRGGYAVIGVDDAEVVSRTSGPHGPDTETVGFTLGIPARGQLGVIDGNLVDNAFGDNLVLAPADGISPAGPAGIQDALAAAALARSQGLEPAAIREALAVYEVSGHRGQVVHDHAGVDYIDNSKATNPHAADAALTGHDSVIWIAGGQLKGADVDELVARHAPHLKAVLLLGADREILARAVRKHAPHAVVHRTDSTDPEEAMNRLVAAAVDIAEAGDTVLLAPAAASLDMYRGMGHRGDCFTRAARDLTE</sequence>
<dbReference type="GO" id="GO:0008360">
    <property type="term" value="P:regulation of cell shape"/>
    <property type="evidence" value="ECO:0007669"/>
    <property type="project" value="UniProtKB-KW"/>
</dbReference>
<evidence type="ECO:0000256" key="5">
    <source>
        <dbReference type="ARBA" id="ARBA00022741"/>
    </source>
</evidence>
<dbReference type="Gene3D" id="3.90.190.20">
    <property type="entry name" value="Mur ligase, C-terminal domain"/>
    <property type="match status" value="1"/>
</dbReference>
<dbReference type="Pfam" id="PF02875">
    <property type="entry name" value="Mur_ligase_C"/>
    <property type="match status" value="1"/>
</dbReference>
<keyword evidence="5 7" id="KW-0547">Nucleotide-binding</keyword>
<dbReference type="InterPro" id="IPR013221">
    <property type="entry name" value="Mur_ligase_cen"/>
</dbReference>
<dbReference type="RefSeq" id="WP_198738286.1">
    <property type="nucleotide sequence ID" value="NZ_JAEIOS010000011.1"/>
</dbReference>
<keyword evidence="7 8" id="KW-0133">Cell shape</keyword>
<keyword evidence="7 8" id="KW-0961">Cell wall biogenesis/degradation</keyword>
<dbReference type="Proteomes" id="UP000645966">
    <property type="component" value="Unassembled WGS sequence"/>
</dbReference>
<dbReference type="PANTHER" id="PTHR43692:SF1">
    <property type="entry name" value="UDP-N-ACETYLMURAMOYLALANINE--D-GLUTAMATE LIGASE"/>
    <property type="match status" value="1"/>
</dbReference>
<accession>A0A934I106</accession>
<protein>
    <recommendedName>
        <fullName evidence="7 8">UDP-N-acetylmuramoylalanine--D-glutamate ligase</fullName>
        <ecNumber evidence="7 8">6.3.2.9</ecNumber>
    </recommendedName>
    <alternativeName>
        <fullName evidence="7">D-glutamic acid-adding enzyme</fullName>
    </alternativeName>
    <alternativeName>
        <fullName evidence="7">UDP-N-acetylmuramoyl-L-alanyl-D-glutamate synthetase</fullName>
    </alternativeName>
</protein>
<dbReference type="Gene3D" id="3.40.1190.10">
    <property type="entry name" value="Mur-like, catalytic domain"/>
    <property type="match status" value="1"/>
</dbReference>
<name>A0A934I106_9CORY</name>
<dbReference type="Pfam" id="PF21799">
    <property type="entry name" value="MurD-like_N"/>
    <property type="match status" value="1"/>
</dbReference>
<evidence type="ECO:0000256" key="8">
    <source>
        <dbReference type="RuleBase" id="RU003664"/>
    </source>
</evidence>
<gene>
    <name evidence="7" type="primary">murD</name>
    <name evidence="11" type="ORF">JDV75_05885</name>
</gene>
<dbReference type="Pfam" id="PF08245">
    <property type="entry name" value="Mur_ligase_M"/>
    <property type="match status" value="1"/>
</dbReference>
<dbReference type="AlphaFoldDB" id="A0A934I106"/>
<organism evidence="11 12">
    <name type="scientific">Corynebacterium meridianum</name>
    <dbReference type="NCBI Taxonomy" id="2765363"/>
    <lineage>
        <taxon>Bacteria</taxon>
        <taxon>Bacillati</taxon>
        <taxon>Actinomycetota</taxon>
        <taxon>Actinomycetes</taxon>
        <taxon>Mycobacteriales</taxon>
        <taxon>Corynebacteriaceae</taxon>
        <taxon>Corynebacterium</taxon>
    </lineage>
</organism>
<dbReference type="SUPFAM" id="SSF53244">
    <property type="entry name" value="MurD-like peptide ligases, peptide-binding domain"/>
    <property type="match status" value="1"/>
</dbReference>
<evidence type="ECO:0000256" key="2">
    <source>
        <dbReference type="ARBA" id="ARBA00004752"/>
    </source>
</evidence>
<comment type="similarity">
    <text evidence="7">Belongs to the MurCDEF family.</text>
</comment>
<dbReference type="PANTHER" id="PTHR43692">
    <property type="entry name" value="UDP-N-ACETYLMURAMOYLALANINE--D-GLUTAMATE LIGASE"/>
    <property type="match status" value="1"/>
</dbReference>
<feature type="domain" description="Mur ligase C-terminal" evidence="9">
    <location>
        <begin position="315"/>
        <end position="434"/>
    </location>
</feature>
<feature type="binding site" evidence="7">
    <location>
        <begin position="118"/>
        <end position="124"/>
    </location>
    <ligand>
        <name>ATP</name>
        <dbReference type="ChEBI" id="CHEBI:30616"/>
    </ligand>
</feature>
<keyword evidence="6 7" id="KW-0067">ATP-binding</keyword>
<dbReference type="EMBL" id="JAEIOS010000011">
    <property type="protein sequence ID" value="MBI8989290.1"/>
    <property type="molecule type" value="Genomic_DNA"/>
</dbReference>
<dbReference type="InterPro" id="IPR005762">
    <property type="entry name" value="MurD"/>
</dbReference>
<feature type="domain" description="Mur ligase central" evidence="10">
    <location>
        <begin position="116"/>
        <end position="228"/>
    </location>
</feature>
<keyword evidence="7 8" id="KW-0131">Cell cycle</keyword>
<dbReference type="Gene3D" id="3.40.50.720">
    <property type="entry name" value="NAD(P)-binding Rossmann-like Domain"/>
    <property type="match status" value="1"/>
</dbReference>
<dbReference type="EC" id="6.3.2.9" evidence="7 8"/>